<sequence>MQNIKILPQWHPRQTKGLFSESMTANALLFLPSFWVKLAVREAEESTDIGLLVDYPMGNSHSAVCMNAVEVGLKYGVRAVALTYPYGAHRSGMDWPKILMAMTSKKVHQEAVFLWMLIDVDRLPQTLWTQAVKWMLDAGVDGLLVENLAKEDQEAIQVLEGLTSNQLDLHFL</sequence>
<keyword evidence="2" id="KW-1185">Reference proteome</keyword>
<evidence type="ECO:0008006" key="3">
    <source>
        <dbReference type="Google" id="ProtNLM"/>
    </source>
</evidence>
<evidence type="ECO:0000313" key="1">
    <source>
        <dbReference type="EMBL" id="BDC98198.1"/>
    </source>
</evidence>
<accession>A0ABM7VBU2</accession>
<reference evidence="1 2" key="1">
    <citation type="submission" date="2021-12" db="EMBL/GenBank/DDBJ databases">
        <title>Genome sequencing of bacteria with rrn-lacking chromosome and rrn-plasmid.</title>
        <authorList>
            <person name="Anda M."/>
            <person name="Iwasaki W."/>
        </authorList>
    </citation>
    <scope>NUCLEOTIDE SEQUENCE [LARGE SCALE GENOMIC DNA]</scope>
    <source>
        <strain evidence="1 2">NBRC 101262</strain>
    </source>
</reference>
<dbReference type="InterPro" id="IPR013785">
    <property type="entry name" value="Aldolase_TIM"/>
</dbReference>
<proteinExistence type="predicted"/>
<organism evidence="1 2">
    <name type="scientific">Persicobacter psychrovividus</name>
    <dbReference type="NCBI Taxonomy" id="387638"/>
    <lineage>
        <taxon>Bacteria</taxon>
        <taxon>Pseudomonadati</taxon>
        <taxon>Bacteroidota</taxon>
        <taxon>Cytophagia</taxon>
        <taxon>Cytophagales</taxon>
        <taxon>Persicobacteraceae</taxon>
        <taxon>Persicobacter</taxon>
    </lineage>
</organism>
<dbReference type="RefSeq" id="WP_338397537.1">
    <property type="nucleotide sequence ID" value="NZ_AP025292.1"/>
</dbReference>
<dbReference type="Gene3D" id="3.20.20.70">
    <property type="entry name" value="Aldolase class I"/>
    <property type="match status" value="1"/>
</dbReference>
<evidence type="ECO:0000313" key="2">
    <source>
        <dbReference type="Proteomes" id="UP001354989"/>
    </source>
</evidence>
<protein>
    <recommendedName>
        <fullName evidence="3">Deoxyribose-phosphate aldolase</fullName>
    </recommendedName>
</protein>
<gene>
    <name evidence="1" type="ORF">PEPS_04790</name>
</gene>
<dbReference type="SUPFAM" id="SSF51569">
    <property type="entry name" value="Aldolase"/>
    <property type="match status" value="1"/>
</dbReference>
<dbReference type="EMBL" id="AP025292">
    <property type="protein sequence ID" value="BDC98198.1"/>
    <property type="molecule type" value="Genomic_DNA"/>
</dbReference>
<name>A0ABM7VBU2_9BACT</name>
<dbReference type="Proteomes" id="UP001354989">
    <property type="component" value="Chromosome"/>
</dbReference>